<evidence type="ECO:0000256" key="3">
    <source>
        <dbReference type="ARBA" id="ARBA00022722"/>
    </source>
</evidence>
<keyword evidence="3" id="KW-0540">Nuclease</keyword>
<dbReference type="InterPro" id="IPR036397">
    <property type="entry name" value="RNaseH_sf"/>
</dbReference>
<dbReference type="GO" id="GO:0004523">
    <property type="term" value="F:RNA-DNA hybrid ribonuclease activity"/>
    <property type="evidence" value="ECO:0007669"/>
    <property type="project" value="InterPro"/>
</dbReference>
<reference evidence="10" key="1">
    <citation type="submission" date="2019-04" db="EMBL/GenBank/DDBJ databases">
        <title>Genome assembly of Zosterops borbonicus 15179.</title>
        <authorList>
            <person name="Leroy T."/>
            <person name="Anselmetti Y."/>
            <person name="Tilak M.-K."/>
            <person name="Nabholz B."/>
        </authorList>
    </citation>
    <scope>NUCLEOTIDE SEQUENCE</scope>
    <source>
        <strain evidence="10">HGM_15179</strain>
        <tissue evidence="10">Muscle</tissue>
    </source>
</reference>
<dbReference type="AlphaFoldDB" id="A0A8K1GI58"/>
<name>A0A8K1GI58_9PASS</name>
<evidence type="ECO:0000259" key="9">
    <source>
        <dbReference type="PROSITE" id="PS50879"/>
    </source>
</evidence>
<proteinExistence type="predicted"/>
<gene>
    <name evidence="10" type="ORF">HGM15179_007758</name>
</gene>
<keyword evidence="8" id="KW-0511">Multifunctional enzyme</keyword>
<feature type="domain" description="RNase H type-1" evidence="9">
    <location>
        <begin position="215"/>
        <end position="347"/>
    </location>
</feature>
<evidence type="ECO:0000313" key="11">
    <source>
        <dbReference type="Proteomes" id="UP000796761"/>
    </source>
</evidence>
<evidence type="ECO:0000256" key="6">
    <source>
        <dbReference type="ARBA" id="ARBA00022833"/>
    </source>
</evidence>
<keyword evidence="11" id="KW-1185">Reference proteome</keyword>
<dbReference type="Proteomes" id="UP000796761">
    <property type="component" value="Unassembled WGS sequence"/>
</dbReference>
<dbReference type="SUPFAM" id="SSF53098">
    <property type="entry name" value="Ribonuclease H-like"/>
    <property type="match status" value="1"/>
</dbReference>
<dbReference type="PROSITE" id="PS50879">
    <property type="entry name" value="RNASE_H_1"/>
    <property type="match status" value="1"/>
</dbReference>
<evidence type="ECO:0000256" key="2">
    <source>
        <dbReference type="ARBA" id="ARBA00022695"/>
    </source>
</evidence>
<dbReference type="EMBL" id="SWJQ01000189">
    <property type="protein sequence ID" value="TRZ19341.1"/>
    <property type="molecule type" value="Genomic_DNA"/>
</dbReference>
<dbReference type="Gene3D" id="1.10.10.200">
    <property type="match status" value="1"/>
</dbReference>
<dbReference type="Gene3D" id="3.30.420.10">
    <property type="entry name" value="Ribonuclease H-like superfamily/Ribonuclease H"/>
    <property type="match status" value="1"/>
</dbReference>
<protein>
    <recommendedName>
        <fullName evidence="9">RNase H type-1 domain-containing protein</fullName>
    </recommendedName>
</protein>
<evidence type="ECO:0000256" key="1">
    <source>
        <dbReference type="ARBA" id="ARBA00022679"/>
    </source>
</evidence>
<sequence>MQELAVEWNDGSHWSEIASINFYTLVKLENASVSKILSDEEWLSELSLFSLEKRKLRGDLIIHHSYLKGWLVGLVSSPMSQAGPWDSSLSLKLEDNFLDWTQDSPLQNPLPDESQPIFLPPRETSLTMANENKPFRLSLVEPLWVRDCDWHTAIIARNNQGTWHLIGANYVIMGDSKYTPPEIEIAPGKITSDPERFILWLRCTHPPIFLTTGQIVAQTCLENPISQVMTWKDPQTQQWQSDIAEVEGLPQVAELATVIRAFKRFSGPFNFITDSAYVTRVVSRAEHCILQEVSNMALFKLLSKLVKLFSHREQPFYVMHTRSHTDLLGFIAESNRRADALAAPVATAPLPDVFQQAKISYQLFHQNAPDLVRQFRITQD</sequence>
<keyword evidence="1" id="KW-0808">Transferase</keyword>
<comment type="caution">
    <text evidence="10">The sequence shown here is derived from an EMBL/GenBank/DDBJ whole genome shotgun (WGS) entry which is preliminary data.</text>
</comment>
<keyword evidence="6" id="KW-0862">Zinc</keyword>
<evidence type="ECO:0000256" key="7">
    <source>
        <dbReference type="ARBA" id="ARBA00022918"/>
    </source>
</evidence>
<evidence type="ECO:0000256" key="5">
    <source>
        <dbReference type="ARBA" id="ARBA00022801"/>
    </source>
</evidence>
<evidence type="ECO:0000313" key="10">
    <source>
        <dbReference type="EMBL" id="TRZ19341.1"/>
    </source>
</evidence>
<keyword evidence="4" id="KW-0255">Endonuclease</keyword>
<evidence type="ECO:0000256" key="4">
    <source>
        <dbReference type="ARBA" id="ARBA00022759"/>
    </source>
</evidence>
<dbReference type="InterPro" id="IPR017856">
    <property type="entry name" value="Integrase-like_N"/>
</dbReference>
<dbReference type="GO" id="GO:0035613">
    <property type="term" value="F:RNA stem-loop binding"/>
    <property type="evidence" value="ECO:0007669"/>
    <property type="project" value="TreeGrafter"/>
</dbReference>
<dbReference type="GO" id="GO:0003964">
    <property type="term" value="F:RNA-directed DNA polymerase activity"/>
    <property type="evidence" value="ECO:0007669"/>
    <property type="project" value="UniProtKB-KW"/>
</dbReference>
<dbReference type="PANTHER" id="PTHR41694">
    <property type="entry name" value="ENDOGENOUS RETROVIRUS GROUP K MEMBER POL PROTEIN"/>
    <property type="match status" value="1"/>
</dbReference>
<keyword evidence="5" id="KW-0378">Hydrolase</keyword>
<dbReference type="InterPro" id="IPR012337">
    <property type="entry name" value="RNaseH-like_sf"/>
</dbReference>
<evidence type="ECO:0000256" key="8">
    <source>
        <dbReference type="ARBA" id="ARBA00023268"/>
    </source>
</evidence>
<keyword evidence="2" id="KW-0548">Nucleotidyltransferase</keyword>
<dbReference type="InterPro" id="IPR002156">
    <property type="entry name" value="RNaseH_domain"/>
</dbReference>
<organism evidence="10 11">
    <name type="scientific">Zosterops borbonicus</name>
    <dbReference type="NCBI Taxonomy" id="364589"/>
    <lineage>
        <taxon>Eukaryota</taxon>
        <taxon>Metazoa</taxon>
        <taxon>Chordata</taxon>
        <taxon>Craniata</taxon>
        <taxon>Vertebrata</taxon>
        <taxon>Euteleostomi</taxon>
        <taxon>Archelosauria</taxon>
        <taxon>Archosauria</taxon>
        <taxon>Dinosauria</taxon>
        <taxon>Saurischia</taxon>
        <taxon>Theropoda</taxon>
        <taxon>Coelurosauria</taxon>
        <taxon>Aves</taxon>
        <taxon>Neognathae</taxon>
        <taxon>Neoaves</taxon>
        <taxon>Telluraves</taxon>
        <taxon>Australaves</taxon>
        <taxon>Passeriformes</taxon>
        <taxon>Sylvioidea</taxon>
        <taxon>Zosteropidae</taxon>
        <taxon>Zosterops</taxon>
    </lineage>
</organism>
<accession>A0A8K1GI58</accession>
<dbReference type="PANTHER" id="PTHR41694:SF4">
    <property type="entry name" value="ENDOGENOUS RETROVIRUS GROUP K MEMBER 10 POL PROTEIN-RELATED"/>
    <property type="match status" value="1"/>
</dbReference>
<dbReference type="Pfam" id="PF00075">
    <property type="entry name" value="RNase_H"/>
    <property type="match status" value="1"/>
</dbReference>
<keyword evidence="7" id="KW-0695">RNA-directed DNA polymerase</keyword>